<evidence type="ECO:0000256" key="5">
    <source>
        <dbReference type="ARBA" id="ARBA00030484"/>
    </source>
</evidence>
<keyword evidence="12" id="KW-1185">Reference proteome</keyword>
<dbReference type="InterPro" id="IPR055066">
    <property type="entry name" value="AASDHPPT_N"/>
</dbReference>
<dbReference type="AlphaFoldDB" id="A0A9P0PQ15"/>
<evidence type="ECO:0000256" key="4">
    <source>
        <dbReference type="ARBA" id="ARBA00022679"/>
    </source>
</evidence>
<dbReference type="EC" id="2.7.8.7" evidence="2"/>
<organism evidence="11 12">
    <name type="scientific">Acanthoscelides obtectus</name>
    <name type="common">Bean weevil</name>
    <name type="synonym">Bruchus obtectus</name>
    <dbReference type="NCBI Taxonomy" id="200917"/>
    <lineage>
        <taxon>Eukaryota</taxon>
        <taxon>Metazoa</taxon>
        <taxon>Ecdysozoa</taxon>
        <taxon>Arthropoda</taxon>
        <taxon>Hexapoda</taxon>
        <taxon>Insecta</taxon>
        <taxon>Pterygota</taxon>
        <taxon>Neoptera</taxon>
        <taxon>Endopterygota</taxon>
        <taxon>Coleoptera</taxon>
        <taxon>Polyphaga</taxon>
        <taxon>Cucujiformia</taxon>
        <taxon>Chrysomeloidea</taxon>
        <taxon>Chrysomelidae</taxon>
        <taxon>Bruchinae</taxon>
        <taxon>Bruchini</taxon>
        <taxon>Acanthoscelides</taxon>
    </lineage>
</organism>
<dbReference type="EMBL" id="CAKOFQ010007202">
    <property type="protein sequence ID" value="CAH1994503.1"/>
    <property type="molecule type" value="Genomic_DNA"/>
</dbReference>
<dbReference type="PANTHER" id="PTHR12215">
    <property type="entry name" value="PHOSPHOPANTETHEINE TRANSFERASE"/>
    <property type="match status" value="1"/>
</dbReference>
<evidence type="ECO:0000259" key="9">
    <source>
        <dbReference type="Pfam" id="PF01648"/>
    </source>
</evidence>
<dbReference type="PANTHER" id="PTHR12215:SF10">
    <property type="entry name" value="L-AMINOADIPATE-SEMIALDEHYDE DEHYDROGENASE-PHOSPHOPANTETHEINYL TRANSFERASE"/>
    <property type="match status" value="1"/>
</dbReference>
<evidence type="ECO:0000313" key="11">
    <source>
        <dbReference type="EMBL" id="CAH1994503.1"/>
    </source>
</evidence>
<evidence type="ECO:0000259" key="10">
    <source>
        <dbReference type="Pfam" id="PF22624"/>
    </source>
</evidence>
<protein>
    <recommendedName>
        <fullName evidence="3">L-aminoadipate-semialdehyde dehydrogenase-phosphopantetheinyl transferase</fullName>
        <ecNumber evidence="2">2.7.8.7</ecNumber>
    </recommendedName>
    <alternativeName>
        <fullName evidence="5">4'-phosphopantetheinyl transferase</fullName>
    </alternativeName>
    <alternativeName>
        <fullName evidence="6">Alpha-aminoadipic semialdehyde dehydrogenase-phosphopantetheinyl transferase</fullName>
    </alternativeName>
</protein>
<evidence type="ECO:0000256" key="2">
    <source>
        <dbReference type="ARBA" id="ARBA00013172"/>
    </source>
</evidence>
<comment type="similarity">
    <text evidence="1">Belongs to the P-Pant transferase superfamily. AcpS family.</text>
</comment>
<dbReference type="InterPro" id="IPR050559">
    <property type="entry name" value="P-Pant_transferase_sf"/>
</dbReference>
<comment type="caution">
    <text evidence="11">The sequence shown here is derived from an EMBL/GenBank/DDBJ whole genome shotgun (WGS) entry which is preliminary data.</text>
</comment>
<evidence type="ECO:0000256" key="6">
    <source>
        <dbReference type="ARBA" id="ARBA00033443"/>
    </source>
</evidence>
<proteinExistence type="inferred from homology"/>
<dbReference type="Pfam" id="PF22624">
    <property type="entry name" value="AASDHPPT_N"/>
    <property type="match status" value="1"/>
</dbReference>
<dbReference type="Pfam" id="PF01648">
    <property type="entry name" value="ACPS"/>
    <property type="match status" value="1"/>
</dbReference>
<dbReference type="GO" id="GO:0005829">
    <property type="term" value="C:cytosol"/>
    <property type="evidence" value="ECO:0007669"/>
    <property type="project" value="TreeGrafter"/>
</dbReference>
<evidence type="ECO:0000256" key="3">
    <source>
        <dbReference type="ARBA" id="ARBA00016301"/>
    </source>
</evidence>
<comment type="catalytic activity">
    <reaction evidence="8">
        <text>apo-[ACP] + acetyl-CoA = acetyl-[ACP] + adenosine 3',5'-bisphosphate + H(+)</text>
        <dbReference type="Rhea" id="RHEA:46564"/>
        <dbReference type="Rhea" id="RHEA-COMP:9621"/>
        <dbReference type="Rhea" id="RHEA-COMP:9690"/>
        <dbReference type="ChEBI" id="CHEBI:15378"/>
        <dbReference type="ChEBI" id="CHEBI:29999"/>
        <dbReference type="ChEBI" id="CHEBI:57288"/>
        <dbReference type="ChEBI" id="CHEBI:58343"/>
        <dbReference type="ChEBI" id="CHEBI:78446"/>
    </reaction>
    <physiologicalReaction direction="left-to-right" evidence="8">
        <dbReference type="Rhea" id="RHEA:46565"/>
    </physiologicalReaction>
</comment>
<dbReference type="GO" id="GO:0000287">
    <property type="term" value="F:magnesium ion binding"/>
    <property type="evidence" value="ECO:0007669"/>
    <property type="project" value="InterPro"/>
</dbReference>
<name>A0A9P0PQ15_ACAOB</name>
<feature type="domain" description="4'-phosphopantetheinyl transferase N-terminal" evidence="10">
    <location>
        <begin position="14"/>
        <end position="105"/>
    </location>
</feature>
<dbReference type="GO" id="GO:0008897">
    <property type="term" value="F:holo-[acyl-carrier-protein] synthase activity"/>
    <property type="evidence" value="ECO:0007669"/>
    <property type="project" value="UniProtKB-EC"/>
</dbReference>
<keyword evidence="4" id="KW-0808">Transferase</keyword>
<evidence type="ECO:0000256" key="8">
    <source>
        <dbReference type="ARBA" id="ARBA00048794"/>
    </source>
</evidence>
<evidence type="ECO:0000256" key="7">
    <source>
        <dbReference type="ARBA" id="ARBA00048641"/>
    </source>
</evidence>
<dbReference type="Gene3D" id="3.90.470.20">
    <property type="entry name" value="4'-phosphopantetheinyl transferase domain"/>
    <property type="match status" value="2"/>
</dbReference>
<accession>A0A9P0PQ15</accession>
<feature type="domain" description="4'-phosphopantetheinyl transferase" evidence="9">
    <location>
        <begin position="111"/>
        <end position="184"/>
    </location>
</feature>
<dbReference type="SUPFAM" id="SSF56214">
    <property type="entry name" value="4'-phosphopantetheinyl transferase"/>
    <property type="match status" value="2"/>
</dbReference>
<evidence type="ECO:0000313" key="12">
    <source>
        <dbReference type="Proteomes" id="UP001152888"/>
    </source>
</evidence>
<evidence type="ECO:0000256" key="1">
    <source>
        <dbReference type="ARBA" id="ARBA00006195"/>
    </source>
</evidence>
<dbReference type="OrthoDB" id="26719at2759"/>
<dbReference type="GO" id="GO:0019878">
    <property type="term" value="P:lysine biosynthetic process via aminoadipic acid"/>
    <property type="evidence" value="ECO:0007669"/>
    <property type="project" value="TreeGrafter"/>
</dbReference>
<dbReference type="InterPro" id="IPR008278">
    <property type="entry name" value="4-PPantetheinyl_Trfase_dom"/>
</dbReference>
<dbReference type="InterPro" id="IPR037143">
    <property type="entry name" value="4-PPantetheinyl_Trfase_dom_sf"/>
</dbReference>
<comment type="catalytic activity">
    <reaction evidence="7">
        <text>apo-[ACP] + CoA = holo-[ACP] + adenosine 3',5'-bisphosphate + H(+)</text>
        <dbReference type="Rhea" id="RHEA:12068"/>
        <dbReference type="Rhea" id="RHEA-COMP:9685"/>
        <dbReference type="Rhea" id="RHEA-COMP:9690"/>
        <dbReference type="ChEBI" id="CHEBI:15378"/>
        <dbReference type="ChEBI" id="CHEBI:29999"/>
        <dbReference type="ChEBI" id="CHEBI:57287"/>
        <dbReference type="ChEBI" id="CHEBI:58343"/>
        <dbReference type="ChEBI" id="CHEBI:64479"/>
        <dbReference type="EC" id="2.7.8.7"/>
    </reaction>
    <physiologicalReaction direction="left-to-right" evidence="7">
        <dbReference type="Rhea" id="RHEA:12069"/>
    </physiologicalReaction>
</comment>
<gene>
    <name evidence="11" type="ORF">ACAOBT_LOCUS22157</name>
</gene>
<reference evidence="11" key="1">
    <citation type="submission" date="2022-03" db="EMBL/GenBank/DDBJ databases">
        <authorList>
            <person name="Sayadi A."/>
        </authorList>
    </citation>
    <scope>NUCLEOTIDE SEQUENCE</scope>
</reference>
<dbReference type="FunFam" id="3.90.470.20:FF:000003">
    <property type="entry name" value="L-aminoadipate-semialdehyde dehydrogenase-phosphopantetheinyl transferase"/>
    <property type="match status" value="1"/>
</dbReference>
<dbReference type="Proteomes" id="UP001152888">
    <property type="component" value="Unassembled WGS sequence"/>
</dbReference>
<sequence>MSTKSVRWMFNFTKWSPTMSDMLLASSCIQKEEKERLSRFVFKKDLKASLIGRLMARKYVSQSTGKKYDQIKLIRDERGRPLVEDDPSVQFNISHQGDFTVFAGEFGDLMLGIDVMKLEYTGGRDLNEFFRIMNRQFSPEEWQEIKRAGDRNEQEKMFCRHWCLKESYTKAMGLGVTATLQEKFKINTKRLSMVDIVDDTELLLKGEKMDWAIQEMLIDEEHCVALTTNKKVDKVIFREITFEELMQDCVPLGPPDEHFARDYFNKRDK</sequence>